<gene>
    <name evidence="7" type="ORF">MUN76_12055</name>
</gene>
<evidence type="ECO:0000256" key="4">
    <source>
        <dbReference type="ARBA" id="ARBA00023136"/>
    </source>
</evidence>
<evidence type="ECO:0000313" key="7">
    <source>
        <dbReference type="EMBL" id="UOQ59773.1"/>
    </source>
</evidence>
<dbReference type="Gene3D" id="1.20.1250.20">
    <property type="entry name" value="MFS general substrate transporter like domains"/>
    <property type="match status" value="1"/>
</dbReference>
<dbReference type="InterPro" id="IPR020846">
    <property type="entry name" value="MFS_dom"/>
</dbReference>
<dbReference type="PANTHER" id="PTHR23526:SF4">
    <property type="entry name" value="INTEGRAL MEMBRANE TRANSPORT PROTEIN"/>
    <property type="match status" value="1"/>
</dbReference>
<feature type="transmembrane region" description="Helical" evidence="5">
    <location>
        <begin position="70"/>
        <end position="89"/>
    </location>
</feature>
<dbReference type="InterPro" id="IPR052528">
    <property type="entry name" value="Sugar_transport-like"/>
</dbReference>
<feature type="domain" description="Major facilitator superfamily (MFS) profile" evidence="6">
    <location>
        <begin position="1"/>
        <end position="386"/>
    </location>
</feature>
<evidence type="ECO:0000259" key="6">
    <source>
        <dbReference type="PROSITE" id="PS50850"/>
    </source>
</evidence>
<keyword evidence="2 5" id="KW-0812">Transmembrane</keyword>
<comment type="subcellular location">
    <subcellularLocation>
        <location evidence="1">Cell membrane</location>
        <topology evidence="1">Multi-pass membrane protein</topology>
    </subcellularLocation>
</comment>
<feature type="transmembrane region" description="Helical" evidence="5">
    <location>
        <begin position="360"/>
        <end position="382"/>
    </location>
</feature>
<feature type="transmembrane region" description="Helical" evidence="5">
    <location>
        <begin position="95"/>
        <end position="118"/>
    </location>
</feature>
<evidence type="ECO:0000313" key="8">
    <source>
        <dbReference type="Proteomes" id="UP000831775"/>
    </source>
</evidence>
<dbReference type="Proteomes" id="UP000831775">
    <property type="component" value="Chromosome"/>
</dbReference>
<feature type="transmembrane region" description="Helical" evidence="5">
    <location>
        <begin position="334"/>
        <end position="354"/>
    </location>
</feature>
<evidence type="ECO:0000256" key="2">
    <source>
        <dbReference type="ARBA" id="ARBA00022692"/>
    </source>
</evidence>
<dbReference type="InterPro" id="IPR036259">
    <property type="entry name" value="MFS_trans_sf"/>
</dbReference>
<feature type="transmembrane region" description="Helical" evidence="5">
    <location>
        <begin position="203"/>
        <end position="221"/>
    </location>
</feature>
<dbReference type="InterPro" id="IPR011701">
    <property type="entry name" value="MFS"/>
</dbReference>
<accession>A0ABY4FTZ7</accession>
<keyword evidence="3 5" id="KW-1133">Transmembrane helix</keyword>
<feature type="transmembrane region" description="Helical" evidence="5">
    <location>
        <begin position="38"/>
        <end position="58"/>
    </location>
</feature>
<keyword evidence="8" id="KW-1185">Reference proteome</keyword>
<evidence type="ECO:0000256" key="3">
    <source>
        <dbReference type="ARBA" id="ARBA00022989"/>
    </source>
</evidence>
<dbReference type="EMBL" id="CP095043">
    <property type="protein sequence ID" value="UOQ59773.1"/>
    <property type="molecule type" value="Genomic_DNA"/>
</dbReference>
<organism evidence="7 8">
    <name type="scientific">Leucobacter rhizosphaerae</name>
    <dbReference type="NCBI Taxonomy" id="2932245"/>
    <lineage>
        <taxon>Bacteria</taxon>
        <taxon>Bacillati</taxon>
        <taxon>Actinomycetota</taxon>
        <taxon>Actinomycetes</taxon>
        <taxon>Micrococcales</taxon>
        <taxon>Microbacteriaceae</taxon>
        <taxon>Leucobacter</taxon>
    </lineage>
</organism>
<dbReference type="SUPFAM" id="SSF103473">
    <property type="entry name" value="MFS general substrate transporter"/>
    <property type="match status" value="1"/>
</dbReference>
<name>A0ABY4FTZ7_9MICO</name>
<evidence type="ECO:0000256" key="1">
    <source>
        <dbReference type="ARBA" id="ARBA00004651"/>
    </source>
</evidence>
<evidence type="ECO:0000256" key="5">
    <source>
        <dbReference type="SAM" id="Phobius"/>
    </source>
</evidence>
<reference evidence="7 8" key="1">
    <citation type="submission" date="2022-04" db="EMBL/GenBank/DDBJ databases">
        <title>Leucobacter sp. isolated from rhizosphere of onion.</title>
        <authorList>
            <person name="Won M."/>
            <person name="Lee C.-M."/>
            <person name="Woen H.-Y."/>
            <person name="Kwon S.-W."/>
        </authorList>
    </citation>
    <scope>NUCLEOTIDE SEQUENCE [LARGE SCALE GENOMIC DNA]</scope>
    <source>
        <strain evidence="7 8">H25R-14</strain>
    </source>
</reference>
<dbReference type="RefSeq" id="WP_244684971.1">
    <property type="nucleotide sequence ID" value="NZ_CP095043.1"/>
</dbReference>
<feature type="transmembrane region" description="Helical" evidence="5">
    <location>
        <begin position="268"/>
        <end position="292"/>
    </location>
</feature>
<protein>
    <submittedName>
        <fullName evidence="7">MFS transporter</fullName>
    </submittedName>
</protein>
<feature type="transmembrane region" description="Helical" evidence="5">
    <location>
        <begin position="7"/>
        <end position="26"/>
    </location>
</feature>
<dbReference type="Pfam" id="PF07690">
    <property type="entry name" value="MFS_1"/>
    <property type="match status" value="1"/>
</dbReference>
<feature type="transmembrane region" description="Helical" evidence="5">
    <location>
        <begin position="241"/>
        <end position="261"/>
    </location>
</feature>
<proteinExistence type="predicted"/>
<dbReference type="PANTHER" id="PTHR23526">
    <property type="entry name" value="INTEGRAL MEMBRANE TRANSPORT PROTEIN-RELATED"/>
    <property type="match status" value="1"/>
</dbReference>
<feature type="transmembrane region" description="Helical" evidence="5">
    <location>
        <begin position="298"/>
        <end position="322"/>
    </location>
</feature>
<dbReference type="PROSITE" id="PS50850">
    <property type="entry name" value="MFS"/>
    <property type="match status" value="1"/>
</dbReference>
<feature type="transmembrane region" description="Helical" evidence="5">
    <location>
        <begin position="157"/>
        <end position="175"/>
    </location>
</feature>
<keyword evidence="4 5" id="KW-0472">Membrane</keyword>
<sequence length="399" mass="41091">MRWTEPWYAAYALVGMMVLGVAPILVPLTVEQGGRNGATLVGLVVAAFYVGGLFAPVLGSLADRTGRQRLVFLLCFPVMALAVAGFAFAQDVWLWALLALVFGGAGSLAGTVAGLFIVEAHPQAEWNTRISWFRLAYGAGQVVGLIIAAVAAAHLQLGWLLTAVLLAAGVALGRIRLPRLRPVPSAASAKPHMSVLAALRGRFGIFLLTWLLTMTGVQTFFNVVPLVMRDGFSVPPNMSSLLFLVGAAIGTLLYPLAGRFANRVGPGVVLFIGLVTTIVAFGAMALTTALHLPGATVIGSAALVLAAIAYSFEVVAATMMVVQVAPGSEGSAMGLLNGIIAAGAVIGAIAPAFLAQALGYSALPALACGVLLLALVAGLPLYRRSAWGPRTLSPARSAG</sequence>
<feature type="transmembrane region" description="Helical" evidence="5">
    <location>
        <begin position="130"/>
        <end position="151"/>
    </location>
</feature>